<dbReference type="AlphaFoldDB" id="A0A3B0VFV0"/>
<keyword evidence="3" id="KW-0328">Glycosyltransferase</keyword>
<dbReference type="GO" id="GO:0016020">
    <property type="term" value="C:membrane"/>
    <property type="evidence" value="ECO:0007669"/>
    <property type="project" value="UniProtKB-SubCell"/>
</dbReference>
<dbReference type="GO" id="GO:0009252">
    <property type="term" value="P:peptidoglycan biosynthetic process"/>
    <property type="evidence" value="ECO:0007669"/>
    <property type="project" value="UniProtKB-KW"/>
</dbReference>
<dbReference type="GO" id="GO:0071555">
    <property type="term" value="P:cell wall organization"/>
    <property type="evidence" value="ECO:0007669"/>
    <property type="project" value="UniProtKB-KW"/>
</dbReference>
<keyword evidence="8" id="KW-0961">Cell wall biogenesis/degradation</keyword>
<keyword evidence="5" id="KW-0133">Cell shape</keyword>
<keyword evidence="2" id="KW-1003">Cell membrane</keyword>
<feature type="non-terminal residue" evidence="12">
    <location>
        <position position="1"/>
    </location>
</feature>
<comment type="subcellular location">
    <subcellularLocation>
        <location evidence="1">Membrane</location>
    </subcellularLocation>
</comment>
<dbReference type="PANTHER" id="PTHR32282">
    <property type="entry name" value="BINDING PROTEIN TRANSPEPTIDASE, PUTATIVE-RELATED"/>
    <property type="match status" value="1"/>
</dbReference>
<evidence type="ECO:0000313" key="12">
    <source>
        <dbReference type="EMBL" id="VAW39540.1"/>
    </source>
</evidence>
<accession>A0A3B0VFV0</accession>
<protein>
    <recommendedName>
        <fullName evidence="9">peptidoglycan glycosyltransferase</fullName>
        <ecNumber evidence="9">2.4.99.28</ecNumber>
    </recommendedName>
</protein>
<evidence type="ECO:0000256" key="4">
    <source>
        <dbReference type="ARBA" id="ARBA00022679"/>
    </source>
</evidence>
<dbReference type="Gene3D" id="3.40.710.10">
    <property type="entry name" value="DD-peptidase/beta-lactamase superfamily"/>
    <property type="match status" value="1"/>
</dbReference>
<comment type="catalytic activity">
    <reaction evidence="10">
        <text>[GlcNAc-(1-&gt;4)-Mur2Ac(oyl-L-Ala-gamma-D-Glu-L-Lys-D-Ala-D-Ala)](n)-di-trans,octa-cis-undecaprenyl diphosphate + beta-D-GlcNAc-(1-&gt;4)-Mur2Ac(oyl-L-Ala-gamma-D-Glu-L-Lys-D-Ala-D-Ala)-di-trans,octa-cis-undecaprenyl diphosphate = [GlcNAc-(1-&gt;4)-Mur2Ac(oyl-L-Ala-gamma-D-Glu-L-Lys-D-Ala-D-Ala)](n+1)-di-trans,octa-cis-undecaprenyl diphosphate + di-trans,octa-cis-undecaprenyl diphosphate + H(+)</text>
        <dbReference type="Rhea" id="RHEA:23708"/>
        <dbReference type="Rhea" id="RHEA-COMP:9602"/>
        <dbReference type="Rhea" id="RHEA-COMP:9603"/>
        <dbReference type="ChEBI" id="CHEBI:15378"/>
        <dbReference type="ChEBI" id="CHEBI:58405"/>
        <dbReference type="ChEBI" id="CHEBI:60033"/>
        <dbReference type="ChEBI" id="CHEBI:78435"/>
        <dbReference type="EC" id="2.4.99.28"/>
    </reaction>
</comment>
<keyword evidence="6" id="KW-0573">Peptidoglycan synthesis</keyword>
<dbReference type="GO" id="GO:0030288">
    <property type="term" value="C:outer membrane-bounded periplasmic space"/>
    <property type="evidence" value="ECO:0007669"/>
    <property type="project" value="TreeGrafter"/>
</dbReference>
<dbReference type="Pfam" id="PF00905">
    <property type="entry name" value="Transpeptidase"/>
    <property type="match status" value="1"/>
</dbReference>
<dbReference type="GO" id="GO:0008360">
    <property type="term" value="P:regulation of cell shape"/>
    <property type="evidence" value="ECO:0007669"/>
    <property type="project" value="UniProtKB-KW"/>
</dbReference>
<dbReference type="GO" id="GO:0008955">
    <property type="term" value="F:peptidoglycan glycosyltransferase activity"/>
    <property type="evidence" value="ECO:0007669"/>
    <property type="project" value="UniProtKB-EC"/>
</dbReference>
<evidence type="ECO:0000256" key="9">
    <source>
        <dbReference type="ARBA" id="ARBA00044770"/>
    </source>
</evidence>
<keyword evidence="4" id="KW-0808">Transferase</keyword>
<evidence type="ECO:0000256" key="7">
    <source>
        <dbReference type="ARBA" id="ARBA00023136"/>
    </source>
</evidence>
<dbReference type="EMBL" id="UOEW01000233">
    <property type="protein sequence ID" value="VAW39540.1"/>
    <property type="molecule type" value="Genomic_DNA"/>
</dbReference>
<evidence type="ECO:0000256" key="6">
    <source>
        <dbReference type="ARBA" id="ARBA00022984"/>
    </source>
</evidence>
<evidence type="ECO:0000256" key="8">
    <source>
        <dbReference type="ARBA" id="ARBA00023316"/>
    </source>
</evidence>
<dbReference type="EC" id="2.4.99.28" evidence="9"/>
<feature type="domain" description="Penicillin-binding protein transpeptidase" evidence="11">
    <location>
        <begin position="32"/>
        <end position="96"/>
    </location>
</feature>
<dbReference type="InterPro" id="IPR001460">
    <property type="entry name" value="PCN-bd_Tpept"/>
</dbReference>
<reference evidence="12" key="1">
    <citation type="submission" date="2018-06" db="EMBL/GenBank/DDBJ databases">
        <authorList>
            <person name="Zhirakovskaya E."/>
        </authorList>
    </citation>
    <scope>NUCLEOTIDE SEQUENCE</scope>
</reference>
<evidence type="ECO:0000259" key="11">
    <source>
        <dbReference type="Pfam" id="PF00905"/>
    </source>
</evidence>
<gene>
    <name evidence="12" type="ORF">MNBD_GAMMA01-968</name>
</gene>
<dbReference type="GO" id="GO:0008658">
    <property type="term" value="F:penicillin binding"/>
    <property type="evidence" value="ECO:0007669"/>
    <property type="project" value="InterPro"/>
</dbReference>
<dbReference type="SUPFAM" id="SSF56601">
    <property type="entry name" value="beta-lactamase/transpeptidase-like"/>
    <property type="match status" value="1"/>
</dbReference>
<name>A0A3B0VFV0_9ZZZZ</name>
<evidence type="ECO:0000256" key="5">
    <source>
        <dbReference type="ARBA" id="ARBA00022960"/>
    </source>
</evidence>
<sequence length="140" mass="15609">TNLFLILSSDAKQQHLLGIKYIVDKNNKLIGKIKRQNSLSLSRTSIWQVKSALHQVTTQGTAAQLKHKYGFKNLYGKTGTSNDGKNSWYIGFDKKYLATFWVGKDNNTATLLSGSSGALILWANWYGKISANMYSRSGTN</sequence>
<dbReference type="PANTHER" id="PTHR32282:SF11">
    <property type="entry name" value="PENICILLIN-BINDING PROTEIN 1B"/>
    <property type="match status" value="1"/>
</dbReference>
<organism evidence="12">
    <name type="scientific">hydrothermal vent metagenome</name>
    <dbReference type="NCBI Taxonomy" id="652676"/>
    <lineage>
        <taxon>unclassified sequences</taxon>
        <taxon>metagenomes</taxon>
        <taxon>ecological metagenomes</taxon>
    </lineage>
</organism>
<evidence type="ECO:0000256" key="3">
    <source>
        <dbReference type="ARBA" id="ARBA00022676"/>
    </source>
</evidence>
<dbReference type="InterPro" id="IPR050396">
    <property type="entry name" value="Glycosyltr_51/Transpeptidase"/>
</dbReference>
<evidence type="ECO:0000256" key="10">
    <source>
        <dbReference type="ARBA" id="ARBA00049902"/>
    </source>
</evidence>
<keyword evidence="7" id="KW-0472">Membrane</keyword>
<dbReference type="InterPro" id="IPR012338">
    <property type="entry name" value="Beta-lactam/transpept-like"/>
</dbReference>
<proteinExistence type="predicted"/>
<evidence type="ECO:0000256" key="2">
    <source>
        <dbReference type="ARBA" id="ARBA00022475"/>
    </source>
</evidence>
<evidence type="ECO:0000256" key="1">
    <source>
        <dbReference type="ARBA" id="ARBA00004370"/>
    </source>
</evidence>